<dbReference type="PIRSF" id="PIRSF006291">
    <property type="entry name" value="GspM"/>
    <property type="match status" value="1"/>
</dbReference>
<evidence type="ECO:0000256" key="2">
    <source>
        <dbReference type="ARBA" id="ARBA00010637"/>
    </source>
</evidence>
<keyword evidence="4 10" id="KW-1003">Cell membrane</keyword>
<dbReference type="GO" id="GO:0015627">
    <property type="term" value="C:type II protein secretion system complex"/>
    <property type="evidence" value="ECO:0007669"/>
    <property type="project" value="InterPro"/>
</dbReference>
<evidence type="ECO:0000256" key="4">
    <source>
        <dbReference type="ARBA" id="ARBA00022475"/>
    </source>
</evidence>
<evidence type="ECO:0000256" key="3">
    <source>
        <dbReference type="ARBA" id="ARBA00022448"/>
    </source>
</evidence>
<dbReference type="KEGG" id="tgr:Tgr7_0237"/>
<dbReference type="Pfam" id="PF04612">
    <property type="entry name" value="T2SSM"/>
    <property type="match status" value="1"/>
</dbReference>
<comment type="function">
    <text evidence="10">Inner membrane component of the type II secretion system required for the energy-dependent secretion of extracellular factors such as proteases and toxins from the periplasm.</text>
</comment>
<dbReference type="GO" id="GO:0015628">
    <property type="term" value="P:protein secretion by the type II secretion system"/>
    <property type="evidence" value="ECO:0007669"/>
    <property type="project" value="InterPro"/>
</dbReference>
<evidence type="ECO:0000313" key="13">
    <source>
        <dbReference type="Proteomes" id="UP000002383"/>
    </source>
</evidence>
<dbReference type="HOGENOM" id="CLU_118900_2_0_6"/>
<sequence>MKAWWEGLNQRDRRILMVGGALLCLLLPYMLIWQPLHDRAERLERTLVAQRADVSWMQQAAAQLRATAATGRTPTPAGQSLLGMIDRTVREGQLGGTVRRVQPEGANTVRVWLEDAPFDELMTWLGTLETRHGIRATSLVVDRQATPGRVNARLTLEG</sequence>
<evidence type="ECO:0000256" key="6">
    <source>
        <dbReference type="ARBA" id="ARBA00022692"/>
    </source>
</evidence>
<evidence type="ECO:0000256" key="7">
    <source>
        <dbReference type="ARBA" id="ARBA00022927"/>
    </source>
</evidence>
<keyword evidence="13" id="KW-1185">Reference proteome</keyword>
<dbReference type="eggNOG" id="COG3149">
    <property type="taxonomic scope" value="Bacteria"/>
</dbReference>
<keyword evidence="6 11" id="KW-0812">Transmembrane</keyword>
<dbReference type="Proteomes" id="UP000002383">
    <property type="component" value="Chromosome"/>
</dbReference>
<evidence type="ECO:0000256" key="5">
    <source>
        <dbReference type="ARBA" id="ARBA00022519"/>
    </source>
</evidence>
<dbReference type="OrthoDB" id="6120808at2"/>
<evidence type="ECO:0000256" key="11">
    <source>
        <dbReference type="SAM" id="Phobius"/>
    </source>
</evidence>
<dbReference type="GO" id="GO:0005886">
    <property type="term" value="C:plasma membrane"/>
    <property type="evidence" value="ECO:0007669"/>
    <property type="project" value="UniProtKB-SubCell"/>
</dbReference>
<protein>
    <recommendedName>
        <fullName evidence="10">Type II secretion system protein M</fullName>
        <shortName evidence="10">T2SS protein M</shortName>
    </recommendedName>
    <alternativeName>
        <fullName evidence="10">General secretion pathway protein M</fullName>
    </alternativeName>
</protein>
<dbReference type="InterPro" id="IPR023229">
    <property type="entry name" value="T2SS_M_periplasmic_sf"/>
</dbReference>
<name>B8GU53_THISH</name>
<organism evidence="12 13">
    <name type="scientific">Thioalkalivibrio sulfidiphilus (strain HL-EbGR7)</name>
    <dbReference type="NCBI Taxonomy" id="396588"/>
    <lineage>
        <taxon>Bacteria</taxon>
        <taxon>Pseudomonadati</taxon>
        <taxon>Pseudomonadota</taxon>
        <taxon>Gammaproteobacteria</taxon>
        <taxon>Chromatiales</taxon>
        <taxon>Ectothiorhodospiraceae</taxon>
        <taxon>Thioalkalivibrio</taxon>
    </lineage>
</organism>
<keyword evidence="9 10" id="KW-0472">Membrane</keyword>
<evidence type="ECO:0000256" key="9">
    <source>
        <dbReference type="ARBA" id="ARBA00023136"/>
    </source>
</evidence>
<comment type="similarity">
    <text evidence="2 10">Belongs to the GSP M family.</text>
</comment>
<dbReference type="STRING" id="396588.Tgr7_0237"/>
<dbReference type="InterPro" id="IPR007690">
    <property type="entry name" value="T2SS_GspM"/>
</dbReference>
<dbReference type="AlphaFoldDB" id="B8GU53"/>
<keyword evidence="3 10" id="KW-0813">Transport</keyword>
<dbReference type="Gene3D" id="3.30.1360.100">
    <property type="entry name" value="General secretion pathway protein M, EpsM"/>
    <property type="match status" value="1"/>
</dbReference>
<accession>B8GU53</accession>
<evidence type="ECO:0000313" key="12">
    <source>
        <dbReference type="EMBL" id="ACL71336.1"/>
    </source>
</evidence>
<keyword evidence="5 10" id="KW-0997">Cell inner membrane</keyword>
<dbReference type="SUPFAM" id="SSF103054">
    <property type="entry name" value="General secretion pathway protein M, EpsM"/>
    <property type="match status" value="1"/>
</dbReference>
<evidence type="ECO:0000256" key="8">
    <source>
        <dbReference type="ARBA" id="ARBA00022989"/>
    </source>
</evidence>
<keyword evidence="7 10" id="KW-0653">Protein transport</keyword>
<comment type="subcellular location">
    <subcellularLocation>
        <location evidence="1">Cell inner membrane</location>
        <topology evidence="1">Single-pass membrane protein</topology>
    </subcellularLocation>
</comment>
<proteinExistence type="inferred from homology"/>
<gene>
    <name evidence="12" type="ordered locus">Tgr7_0237</name>
</gene>
<dbReference type="RefSeq" id="WP_012636825.1">
    <property type="nucleotide sequence ID" value="NC_011901.1"/>
</dbReference>
<reference evidence="12 13" key="1">
    <citation type="journal article" date="2011" name="Stand. Genomic Sci.">
        <title>Complete genome sequence of 'Thioalkalivibrio sulfidophilus' HL-EbGr7.</title>
        <authorList>
            <person name="Muyzer G."/>
            <person name="Sorokin D.Y."/>
            <person name="Mavromatis K."/>
            <person name="Lapidus A."/>
            <person name="Clum A."/>
            <person name="Ivanova N."/>
            <person name="Pati A."/>
            <person name="d'Haeseleer P."/>
            <person name="Woyke T."/>
            <person name="Kyrpides N.C."/>
        </authorList>
    </citation>
    <scope>NUCLEOTIDE SEQUENCE [LARGE SCALE GENOMIC DNA]</scope>
    <source>
        <strain evidence="12 13">HL-EbGR7</strain>
    </source>
</reference>
<dbReference type="EMBL" id="CP001339">
    <property type="protein sequence ID" value="ACL71336.1"/>
    <property type="molecule type" value="Genomic_DNA"/>
</dbReference>
<feature type="transmembrane region" description="Helical" evidence="11">
    <location>
        <begin position="15"/>
        <end position="33"/>
    </location>
</feature>
<evidence type="ECO:0000256" key="1">
    <source>
        <dbReference type="ARBA" id="ARBA00004377"/>
    </source>
</evidence>
<keyword evidence="8 11" id="KW-1133">Transmembrane helix</keyword>
<evidence type="ECO:0000256" key="10">
    <source>
        <dbReference type="PIRNR" id="PIRNR006291"/>
    </source>
</evidence>